<evidence type="ECO:0000256" key="17">
    <source>
        <dbReference type="SAM" id="Phobius"/>
    </source>
</evidence>
<dbReference type="GO" id="GO:0016020">
    <property type="term" value="C:membrane"/>
    <property type="evidence" value="ECO:0007669"/>
    <property type="project" value="UniProtKB-SubCell"/>
</dbReference>
<proteinExistence type="inferred from homology"/>
<sequence>MAREDHINPSERSLAYSDAIFAIVATIMILPLSGQAVQGVAGSKDLLAGLLKIWFKLLIYALAFILVSSTWDTHSRVFRYIEKVNETIVLLNLGVLMVVTFLPFAFRLFVVPDDR</sequence>
<keyword evidence="7" id="KW-0630">Potassium</keyword>
<keyword evidence="11" id="KW-0407">Ion channel</keyword>
<evidence type="ECO:0000256" key="10">
    <source>
        <dbReference type="ARBA" id="ARBA00023136"/>
    </source>
</evidence>
<keyword evidence="3" id="KW-0813">Transport</keyword>
<keyword evidence="9" id="KW-0406">Ion transport</keyword>
<gene>
    <name evidence="19" type="primary">LOC118411773</name>
</gene>
<dbReference type="PANTHER" id="PTHR31462:SF5">
    <property type="entry name" value="ENDOSOMAL_LYSOSOMAL PROTON CHANNEL TMEM175"/>
    <property type="match status" value="1"/>
</dbReference>
<comment type="similarity">
    <text evidence="2">Belongs to the TMEM175 family.</text>
</comment>
<evidence type="ECO:0000256" key="9">
    <source>
        <dbReference type="ARBA" id="ARBA00023065"/>
    </source>
</evidence>
<dbReference type="Pfam" id="PF06736">
    <property type="entry name" value="TMEM175"/>
    <property type="match status" value="1"/>
</dbReference>
<dbReference type="KEGG" id="bfo:118411773"/>
<dbReference type="GeneID" id="118411773"/>
<keyword evidence="18" id="KW-1185">Reference proteome</keyword>
<evidence type="ECO:0000256" key="7">
    <source>
        <dbReference type="ARBA" id="ARBA00022958"/>
    </source>
</evidence>
<evidence type="ECO:0000313" key="18">
    <source>
        <dbReference type="Proteomes" id="UP000001554"/>
    </source>
</evidence>
<comment type="catalytic activity">
    <reaction evidence="14">
        <text>K(+)(in) = K(+)(out)</text>
        <dbReference type="Rhea" id="RHEA:29463"/>
        <dbReference type="ChEBI" id="CHEBI:29103"/>
    </reaction>
</comment>
<keyword evidence="5 17" id="KW-0812">Transmembrane</keyword>
<dbReference type="RefSeq" id="XP_035670151.1">
    <property type="nucleotide sequence ID" value="XM_035814258.1"/>
</dbReference>
<evidence type="ECO:0000313" key="19">
    <source>
        <dbReference type="RefSeq" id="XP_035670151.1"/>
    </source>
</evidence>
<evidence type="ECO:0000256" key="4">
    <source>
        <dbReference type="ARBA" id="ARBA00022538"/>
    </source>
</evidence>
<name>A0A9J7KTZ4_BRAFL</name>
<feature type="transmembrane region" description="Helical" evidence="17">
    <location>
        <begin position="14"/>
        <end position="34"/>
    </location>
</feature>
<comment type="catalytic activity">
    <reaction evidence="12">
        <text>H(+)(in) = H(+)(out)</text>
        <dbReference type="Rhea" id="RHEA:34979"/>
        <dbReference type="ChEBI" id="CHEBI:15378"/>
    </reaction>
</comment>
<dbReference type="PANTHER" id="PTHR31462">
    <property type="entry name" value="ENDOSOMAL/LYSOSOMAL POTASSIUM CHANNEL TMEM175"/>
    <property type="match status" value="1"/>
</dbReference>
<feature type="transmembrane region" description="Helical" evidence="17">
    <location>
        <begin position="46"/>
        <end position="67"/>
    </location>
</feature>
<dbReference type="AlphaFoldDB" id="A0A9J7KTZ4"/>
<comment type="subcellular location">
    <subcellularLocation>
        <location evidence="1">Membrane</location>
        <topology evidence="1">Multi-pass membrane protein</topology>
    </subcellularLocation>
</comment>
<evidence type="ECO:0000256" key="12">
    <source>
        <dbReference type="ARBA" id="ARBA00024169"/>
    </source>
</evidence>
<dbReference type="InterPro" id="IPR010617">
    <property type="entry name" value="TMEM175-like"/>
</dbReference>
<dbReference type="Proteomes" id="UP000001554">
    <property type="component" value="Chromosome 3"/>
</dbReference>
<reference evidence="19" key="2">
    <citation type="submission" date="2025-08" db="UniProtKB">
        <authorList>
            <consortium name="RefSeq"/>
        </authorList>
    </citation>
    <scope>IDENTIFICATION</scope>
    <source>
        <strain evidence="19">S238N-H82</strain>
        <tissue evidence="19">Testes</tissue>
    </source>
</reference>
<evidence type="ECO:0000256" key="8">
    <source>
        <dbReference type="ARBA" id="ARBA00022989"/>
    </source>
</evidence>
<evidence type="ECO:0000256" key="3">
    <source>
        <dbReference type="ARBA" id="ARBA00022448"/>
    </source>
</evidence>
<dbReference type="GO" id="GO:0015252">
    <property type="term" value="F:proton channel activity"/>
    <property type="evidence" value="ECO:0007669"/>
    <property type="project" value="InterPro"/>
</dbReference>
<keyword evidence="10 17" id="KW-0472">Membrane</keyword>
<evidence type="ECO:0000256" key="1">
    <source>
        <dbReference type="ARBA" id="ARBA00004141"/>
    </source>
</evidence>
<keyword evidence="4" id="KW-0633">Potassium transport</keyword>
<protein>
    <recommendedName>
        <fullName evidence="15">Endosomal/lysosomal proton channel TMEM175</fullName>
    </recommendedName>
    <alternativeName>
        <fullName evidence="16">Potassium channel TMEM175</fullName>
    </alternativeName>
    <alternativeName>
        <fullName evidence="13">Transmembrane protein 175</fullName>
    </alternativeName>
</protein>
<reference evidence="18" key="1">
    <citation type="journal article" date="2020" name="Nat. Ecol. Evol.">
        <title>Deeply conserved synteny resolves early events in vertebrate evolution.</title>
        <authorList>
            <person name="Simakov O."/>
            <person name="Marletaz F."/>
            <person name="Yue J.X."/>
            <person name="O'Connell B."/>
            <person name="Jenkins J."/>
            <person name="Brandt A."/>
            <person name="Calef R."/>
            <person name="Tung C.H."/>
            <person name="Huang T.K."/>
            <person name="Schmutz J."/>
            <person name="Satoh N."/>
            <person name="Yu J.K."/>
            <person name="Putnam N.H."/>
            <person name="Green R.E."/>
            <person name="Rokhsar D.S."/>
        </authorList>
    </citation>
    <scope>NUCLEOTIDE SEQUENCE [LARGE SCALE GENOMIC DNA]</scope>
    <source>
        <strain evidence="18">S238N-H82</strain>
    </source>
</reference>
<dbReference type="OrthoDB" id="203835at2759"/>
<organism evidence="18 19">
    <name type="scientific">Branchiostoma floridae</name>
    <name type="common">Florida lancelet</name>
    <name type="synonym">Amphioxus</name>
    <dbReference type="NCBI Taxonomy" id="7739"/>
    <lineage>
        <taxon>Eukaryota</taxon>
        <taxon>Metazoa</taxon>
        <taxon>Chordata</taxon>
        <taxon>Cephalochordata</taxon>
        <taxon>Leptocardii</taxon>
        <taxon>Amphioxiformes</taxon>
        <taxon>Branchiostomatidae</taxon>
        <taxon>Branchiostoma</taxon>
    </lineage>
</organism>
<evidence type="ECO:0000256" key="14">
    <source>
        <dbReference type="ARBA" id="ARBA00034430"/>
    </source>
</evidence>
<keyword evidence="6" id="KW-0631">Potassium channel</keyword>
<evidence type="ECO:0000256" key="2">
    <source>
        <dbReference type="ARBA" id="ARBA00006920"/>
    </source>
</evidence>
<evidence type="ECO:0000256" key="15">
    <source>
        <dbReference type="ARBA" id="ARBA00034544"/>
    </source>
</evidence>
<evidence type="ECO:0000256" key="11">
    <source>
        <dbReference type="ARBA" id="ARBA00023303"/>
    </source>
</evidence>
<feature type="transmembrane region" description="Helical" evidence="17">
    <location>
        <begin position="87"/>
        <end position="110"/>
    </location>
</feature>
<evidence type="ECO:0000256" key="16">
    <source>
        <dbReference type="ARBA" id="ARBA00044317"/>
    </source>
</evidence>
<accession>A0A9J7KTZ4</accession>
<dbReference type="GO" id="GO:0005267">
    <property type="term" value="F:potassium channel activity"/>
    <property type="evidence" value="ECO:0007669"/>
    <property type="project" value="UniProtKB-KW"/>
</dbReference>
<evidence type="ECO:0000256" key="6">
    <source>
        <dbReference type="ARBA" id="ARBA00022826"/>
    </source>
</evidence>
<evidence type="ECO:0000256" key="5">
    <source>
        <dbReference type="ARBA" id="ARBA00022692"/>
    </source>
</evidence>
<keyword evidence="8 17" id="KW-1133">Transmembrane helix</keyword>
<evidence type="ECO:0000256" key="13">
    <source>
        <dbReference type="ARBA" id="ARBA00030477"/>
    </source>
</evidence>